<dbReference type="EMBL" id="CACRZD030000017">
    <property type="protein sequence ID" value="CAA6673186.1"/>
    <property type="molecule type" value="Genomic_DNA"/>
</dbReference>
<dbReference type="EMBL" id="LR743604">
    <property type="protein sequence ID" value="CAA2634143.1"/>
    <property type="molecule type" value="Genomic_DNA"/>
</dbReference>
<evidence type="ECO:0000313" key="2">
    <source>
        <dbReference type="Proteomes" id="UP001189122"/>
    </source>
</evidence>
<keyword evidence="2" id="KW-1185">Reference proteome</keyword>
<dbReference type="Proteomes" id="UP001189122">
    <property type="component" value="Unassembled WGS sequence"/>
</dbReference>
<protein>
    <submittedName>
        <fullName evidence="1">Uncharacterized protein</fullName>
    </submittedName>
</protein>
<proteinExistence type="predicted"/>
<dbReference type="AlphaFoldDB" id="A0A7I8JSN1"/>
<gene>
    <name evidence="1" type="ORF">SI7747_17019602</name>
</gene>
<accession>A0A7I8JSN1</accession>
<organism evidence="1">
    <name type="scientific">Spirodela intermedia</name>
    <name type="common">Intermediate duckweed</name>
    <dbReference type="NCBI Taxonomy" id="51605"/>
    <lineage>
        <taxon>Eukaryota</taxon>
        <taxon>Viridiplantae</taxon>
        <taxon>Streptophyta</taxon>
        <taxon>Embryophyta</taxon>
        <taxon>Tracheophyta</taxon>
        <taxon>Spermatophyta</taxon>
        <taxon>Magnoliopsida</taxon>
        <taxon>Liliopsida</taxon>
        <taxon>Araceae</taxon>
        <taxon>Lemnoideae</taxon>
        <taxon>Spirodela</taxon>
    </lineage>
</organism>
<sequence length="43" mass="5014">MAWYDKGTVSIIHWASCEEVHDRTLHQDGRTTCHTVRAYHCVV</sequence>
<reference evidence="1 2" key="1">
    <citation type="submission" date="2019-12" db="EMBL/GenBank/DDBJ databases">
        <authorList>
            <person name="Scholz U."/>
            <person name="Mascher M."/>
            <person name="Fiebig A."/>
        </authorList>
    </citation>
    <scope>NUCLEOTIDE SEQUENCE</scope>
</reference>
<evidence type="ECO:0000313" key="1">
    <source>
        <dbReference type="EMBL" id="CAA2634143.1"/>
    </source>
</evidence>
<name>A0A7I8JSN1_SPIIN</name>